<dbReference type="AlphaFoldDB" id="A0A0K1QNB6"/>
<dbReference type="RefSeq" id="WP_017336977.1">
    <property type="nucleotide sequence ID" value="NZ_CP010945.1"/>
</dbReference>
<protein>
    <recommendedName>
        <fullName evidence="3">DUF3077 domain-containing protein</fullName>
    </recommendedName>
</protein>
<evidence type="ECO:0000313" key="2">
    <source>
        <dbReference type="Proteomes" id="UP000017175"/>
    </source>
</evidence>
<sequence length="94" mass="10310">MSDKPELTTIGLTPFHYCSNQPLFRVNSGVPVGKALAQASDLLYLAKLLTVDAAYAKDTDRHAWAAHYLTAMSKAVVDDVHKVLTRWPPVNTDA</sequence>
<evidence type="ECO:0008006" key="3">
    <source>
        <dbReference type="Google" id="ProtNLM"/>
    </source>
</evidence>
<dbReference type="Proteomes" id="UP000017175">
    <property type="component" value="Chromosome"/>
</dbReference>
<accession>A0A0K1QNB6</accession>
<reference evidence="1 2" key="1">
    <citation type="journal article" date="2012" name="J. Bacteriol.">
        <title>Draft genome sequence of the cyanide-utilizing bacterium Pseudomonas fluorescens strain NCIMB 11764.</title>
        <authorList>
            <person name="Vilo C.A."/>
            <person name="Benedik M.J."/>
            <person name="Kunz D.A."/>
            <person name="Dong Q."/>
        </authorList>
    </citation>
    <scope>NUCLEOTIDE SEQUENCE [LARGE SCALE GENOMIC DNA]</scope>
    <source>
        <strain evidence="1 2">NCIMB 11764</strain>
    </source>
</reference>
<proteinExistence type="predicted"/>
<gene>
    <name evidence="1" type="ORF">B723_12800</name>
</gene>
<dbReference type="OrthoDB" id="6899489at2"/>
<dbReference type="InterPro" id="IPR021427">
    <property type="entry name" value="DUF3077"/>
</dbReference>
<dbReference type="Pfam" id="PF11275">
    <property type="entry name" value="DUF3077"/>
    <property type="match status" value="1"/>
</dbReference>
<organism evidence="1 2">
    <name type="scientific">Pseudomonas fluorescens NCIMB 11764</name>
    <dbReference type="NCBI Taxonomy" id="1221522"/>
    <lineage>
        <taxon>Bacteria</taxon>
        <taxon>Pseudomonadati</taxon>
        <taxon>Pseudomonadota</taxon>
        <taxon>Gammaproteobacteria</taxon>
        <taxon>Pseudomonadales</taxon>
        <taxon>Pseudomonadaceae</taxon>
        <taxon>Pseudomonas</taxon>
    </lineage>
</organism>
<dbReference type="EMBL" id="CP010945">
    <property type="protein sequence ID" value="AKV07241.1"/>
    <property type="molecule type" value="Genomic_DNA"/>
</dbReference>
<evidence type="ECO:0000313" key="1">
    <source>
        <dbReference type="EMBL" id="AKV07241.1"/>
    </source>
</evidence>
<name>A0A0K1QNB6_PSEFL</name>